<keyword evidence="2" id="KW-1185">Reference proteome</keyword>
<dbReference type="Proteomes" id="UP000030700">
    <property type="component" value="Unassembled WGS sequence"/>
</dbReference>
<protein>
    <submittedName>
        <fullName evidence="1">Uncharacterized protein</fullName>
    </submittedName>
</protein>
<reference evidence="1" key="1">
    <citation type="journal article" date="2015" name="PeerJ">
        <title>First genomic representation of candidate bacterial phylum KSB3 points to enhanced environmental sensing as a trigger of wastewater bulking.</title>
        <authorList>
            <person name="Sekiguchi Y."/>
            <person name="Ohashi A."/>
            <person name="Parks D.H."/>
            <person name="Yamauchi T."/>
            <person name="Tyson G.W."/>
            <person name="Hugenholtz P."/>
        </authorList>
    </citation>
    <scope>NUCLEOTIDE SEQUENCE [LARGE SCALE GENOMIC DNA]</scope>
</reference>
<organism evidence="1">
    <name type="scientific">Candidatus Moduliflexus flocculans</name>
    <dbReference type="NCBI Taxonomy" id="1499966"/>
    <lineage>
        <taxon>Bacteria</taxon>
        <taxon>Candidatus Moduliflexota</taxon>
        <taxon>Candidatus Moduliflexia</taxon>
        <taxon>Candidatus Moduliflexales</taxon>
        <taxon>Candidatus Moduliflexaceae</taxon>
    </lineage>
</organism>
<name>A0A0S6VZN2_9BACT</name>
<accession>A0A0S6VZN2</accession>
<proteinExistence type="predicted"/>
<dbReference type="EMBL" id="DF820456">
    <property type="protein sequence ID" value="GAK50702.1"/>
    <property type="molecule type" value="Genomic_DNA"/>
</dbReference>
<dbReference type="HOGENOM" id="CLU_2116177_0_0_0"/>
<sequence length="114" mass="13483">MRQLRADILDILDKEKHWHLQQVSRIEKAIDAARFEEPFAPRQKTSWTAEIHRVFQEHHELTPEEIVRRLVENGVTDAAVVNRRMNVYATLHRLIKQGHLEKTSTGAYREKHVI</sequence>
<dbReference type="AlphaFoldDB" id="A0A0S6VZN2"/>
<gene>
    <name evidence="1" type="ORF">U14_01935</name>
</gene>
<evidence type="ECO:0000313" key="1">
    <source>
        <dbReference type="EMBL" id="GAK50702.1"/>
    </source>
</evidence>
<evidence type="ECO:0000313" key="2">
    <source>
        <dbReference type="Proteomes" id="UP000030700"/>
    </source>
</evidence>